<protein>
    <recommendedName>
        <fullName evidence="1">HTH cro/C1-type domain-containing protein</fullName>
    </recommendedName>
</protein>
<evidence type="ECO:0000313" key="3">
    <source>
        <dbReference type="Proteomes" id="UP000199180"/>
    </source>
</evidence>
<dbReference type="InterPro" id="IPR001387">
    <property type="entry name" value="Cro/C1-type_HTH"/>
</dbReference>
<dbReference type="Proteomes" id="UP000199180">
    <property type="component" value="Unassembled WGS sequence"/>
</dbReference>
<evidence type="ECO:0000259" key="1">
    <source>
        <dbReference type="PROSITE" id="PS50943"/>
    </source>
</evidence>
<dbReference type="EMBL" id="FOHO01000008">
    <property type="protein sequence ID" value="SET69562.1"/>
    <property type="molecule type" value="Genomic_DNA"/>
</dbReference>
<dbReference type="CDD" id="cd00093">
    <property type="entry name" value="HTH_XRE"/>
    <property type="match status" value="1"/>
</dbReference>
<dbReference type="OrthoDB" id="7790108at2"/>
<name>A0A1I0GF27_9RHOB</name>
<organism evidence="2 3">
    <name type="scientific">Paracoccus homiensis</name>
    <dbReference type="NCBI Taxonomy" id="364199"/>
    <lineage>
        <taxon>Bacteria</taxon>
        <taxon>Pseudomonadati</taxon>
        <taxon>Pseudomonadota</taxon>
        <taxon>Alphaproteobacteria</taxon>
        <taxon>Rhodobacterales</taxon>
        <taxon>Paracoccaceae</taxon>
        <taxon>Paracoccus</taxon>
    </lineage>
</organism>
<gene>
    <name evidence="2" type="ORF">SAMN04489858_108103</name>
</gene>
<dbReference type="PROSITE" id="PS50943">
    <property type="entry name" value="HTH_CROC1"/>
    <property type="match status" value="1"/>
</dbReference>
<dbReference type="STRING" id="364199.SAMN04489858_108103"/>
<dbReference type="Gene3D" id="1.10.260.40">
    <property type="entry name" value="lambda repressor-like DNA-binding domains"/>
    <property type="match status" value="1"/>
</dbReference>
<dbReference type="GO" id="GO:0003677">
    <property type="term" value="F:DNA binding"/>
    <property type="evidence" value="ECO:0007669"/>
    <property type="project" value="InterPro"/>
</dbReference>
<accession>A0A1I0GF27</accession>
<proteinExistence type="predicted"/>
<dbReference type="Pfam" id="PF09856">
    <property type="entry name" value="ScfRs"/>
    <property type="match status" value="1"/>
</dbReference>
<sequence length="437" mass="46615">MTQRSATHVLTGTRIRERRLAMSRRQADVAREAGISAAYLNLIEHNRRPIGDKLVGRIAAALDVPVEELSAGREEARLAALREAAAQVPALSGHAMPELEQAPEFLARFPGWAGLLIAATRHAGGLERQLIDLSDRMTQDPYLLTTLHEVLSAVTSVRSTASILAEEGDIPAEWRSRFHANLSADSLRLSTTAQSLVAYLDGFETEGGTFTPQEEVEAWMAAGAPDLSDSADLASDAARVLARAHLDRLEQDRRRLPDASLAQAGDLGDPLLIAERLGAPLDLVLRRLAALRPPGFESAGLLICDGSGALTLRRPAPDFPLPRPGDACPLWPLFQALATPQVAISTRVVTPQGQAFDTLSHATRSQPQGLAGPVLTQAQMLILPAREAAPAATPVIPIGPACRICPRGDCLARREPSILAPGLHGPQALTGRPHPAN</sequence>
<dbReference type="InterPro" id="IPR010982">
    <property type="entry name" value="Lambda_DNA-bd_dom_sf"/>
</dbReference>
<evidence type="ECO:0000313" key="2">
    <source>
        <dbReference type="EMBL" id="SET69562.1"/>
    </source>
</evidence>
<reference evidence="2 3" key="1">
    <citation type="submission" date="2016-10" db="EMBL/GenBank/DDBJ databases">
        <authorList>
            <person name="de Groot N.N."/>
        </authorList>
    </citation>
    <scope>NUCLEOTIDE SEQUENCE [LARGE SCALE GENOMIC DNA]</scope>
    <source>
        <strain evidence="2 3">DSM 17862</strain>
    </source>
</reference>
<feature type="domain" description="HTH cro/C1-type" evidence="1">
    <location>
        <begin position="15"/>
        <end position="69"/>
    </location>
</feature>
<dbReference type="SUPFAM" id="SSF47413">
    <property type="entry name" value="lambda repressor-like DNA-binding domains"/>
    <property type="match status" value="1"/>
</dbReference>
<keyword evidence="3" id="KW-1185">Reference proteome</keyword>
<dbReference type="Pfam" id="PF01381">
    <property type="entry name" value="HTH_3"/>
    <property type="match status" value="1"/>
</dbReference>
<dbReference type="RefSeq" id="WP_090735277.1">
    <property type="nucleotide sequence ID" value="NZ_FOHO01000008.1"/>
</dbReference>
<dbReference type="InterPro" id="IPR018653">
    <property type="entry name" value="ScfR_C"/>
</dbReference>
<dbReference type="AlphaFoldDB" id="A0A1I0GF27"/>
<dbReference type="SMART" id="SM00530">
    <property type="entry name" value="HTH_XRE"/>
    <property type="match status" value="1"/>
</dbReference>